<dbReference type="InterPro" id="IPR002545">
    <property type="entry name" value="CheW-lke_dom"/>
</dbReference>
<dbReference type="Proteomes" id="UP000477680">
    <property type="component" value="Chromosome"/>
</dbReference>
<sequence>MTTALKALGELQERYARCAVELPSPPAPEALWVGVLLEIAGVRLLVAVTDLEAIIETPVTTRVPGTRPWVLGIAAHQGGLLPVFCGDGLFEQRLQGGGCESTAW</sequence>
<accession>A0A6C0U0K8</accession>
<dbReference type="GO" id="GO:0007165">
    <property type="term" value="P:signal transduction"/>
    <property type="evidence" value="ECO:0007669"/>
    <property type="project" value="InterPro"/>
</dbReference>
<gene>
    <name evidence="2" type="ORF">G3T16_09695</name>
</gene>
<proteinExistence type="predicted"/>
<keyword evidence="3" id="KW-1185">Reference proteome</keyword>
<evidence type="ECO:0000259" key="1">
    <source>
        <dbReference type="Pfam" id="PF01584"/>
    </source>
</evidence>
<name>A0A6C0U0K8_9GAMM</name>
<evidence type="ECO:0000313" key="3">
    <source>
        <dbReference type="Proteomes" id="UP000477680"/>
    </source>
</evidence>
<dbReference type="Gene3D" id="2.40.50.180">
    <property type="entry name" value="CheA-289, Domain 4"/>
    <property type="match status" value="1"/>
</dbReference>
<evidence type="ECO:0000313" key="2">
    <source>
        <dbReference type="EMBL" id="QIB65640.1"/>
    </source>
</evidence>
<dbReference type="KEGG" id="kim:G3T16_09695"/>
<dbReference type="EMBL" id="CP048711">
    <property type="protein sequence ID" value="QIB65640.1"/>
    <property type="molecule type" value="Genomic_DNA"/>
</dbReference>
<dbReference type="Pfam" id="PF01584">
    <property type="entry name" value="CheW"/>
    <property type="match status" value="1"/>
</dbReference>
<dbReference type="GO" id="GO:0006935">
    <property type="term" value="P:chemotaxis"/>
    <property type="evidence" value="ECO:0007669"/>
    <property type="project" value="InterPro"/>
</dbReference>
<dbReference type="AlphaFoldDB" id="A0A6C0U0K8"/>
<feature type="domain" description="CheW-like" evidence="1">
    <location>
        <begin position="34"/>
        <end position="87"/>
    </location>
</feature>
<dbReference type="InterPro" id="IPR036061">
    <property type="entry name" value="CheW-like_dom_sf"/>
</dbReference>
<dbReference type="SUPFAM" id="SSF50341">
    <property type="entry name" value="CheW-like"/>
    <property type="match status" value="1"/>
</dbReference>
<organism evidence="2 3">
    <name type="scientific">Kineobactrum salinum</name>
    <dbReference type="NCBI Taxonomy" id="2708301"/>
    <lineage>
        <taxon>Bacteria</taxon>
        <taxon>Pseudomonadati</taxon>
        <taxon>Pseudomonadota</taxon>
        <taxon>Gammaproteobacteria</taxon>
        <taxon>Cellvibrionales</taxon>
        <taxon>Halieaceae</taxon>
        <taxon>Kineobactrum</taxon>
    </lineage>
</organism>
<dbReference type="RefSeq" id="WP_163495012.1">
    <property type="nucleotide sequence ID" value="NZ_CP048711.1"/>
</dbReference>
<protein>
    <recommendedName>
        <fullName evidence="1">CheW-like domain-containing protein</fullName>
    </recommendedName>
</protein>
<reference evidence="2 3" key="1">
    <citation type="submission" date="2020-02" db="EMBL/GenBank/DDBJ databases">
        <title>Genome sequencing for Kineobactrum sp. M2.</title>
        <authorList>
            <person name="Park S.-J."/>
        </authorList>
    </citation>
    <scope>NUCLEOTIDE SEQUENCE [LARGE SCALE GENOMIC DNA]</scope>
    <source>
        <strain evidence="2 3">M2</strain>
    </source>
</reference>